<evidence type="ECO:0000256" key="2">
    <source>
        <dbReference type="ARBA" id="ARBA00007779"/>
    </source>
</evidence>
<dbReference type="InterPro" id="IPR027815">
    <property type="entry name" value="CSC1/OSCA1-like_cyt"/>
</dbReference>
<reference evidence="13" key="1">
    <citation type="journal article" date="2012" name="PLoS Genet.">
        <title>The genomes of the fungal plant pathogens Cladosporium fulvum and Dothistroma septosporum reveal adaptation to different hosts and lifestyles but also signatures of common ancestry.</title>
        <authorList>
            <person name="de Wit P.J.G.M."/>
            <person name="van der Burgt A."/>
            <person name="Oekmen B."/>
            <person name="Stergiopoulos I."/>
            <person name="Abd-Elsalam K.A."/>
            <person name="Aerts A.L."/>
            <person name="Bahkali A.H."/>
            <person name="Beenen H.G."/>
            <person name="Chettri P."/>
            <person name="Cox M.P."/>
            <person name="Datema E."/>
            <person name="de Vries R.P."/>
            <person name="Dhillon B."/>
            <person name="Ganley A.R."/>
            <person name="Griffiths S.A."/>
            <person name="Guo Y."/>
            <person name="Hamelin R.C."/>
            <person name="Henrissat B."/>
            <person name="Kabir M.S."/>
            <person name="Jashni M.K."/>
            <person name="Kema G."/>
            <person name="Klaubauf S."/>
            <person name="Lapidus A."/>
            <person name="Levasseur A."/>
            <person name="Lindquist E."/>
            <person name="Mehrabi R."/>
            <person name="Ohm R.A."/>
            <person name="Owen T.J."/>
            <person name="Salamov A."/>
            <person name="Schwelm A."/>
            <person name="Schijlen E."/>
            <person name="Sun H."/>
            <person name="van den Burg H.A."/>
            <person name="van Ham R.C.H.J."/>
            <person name="Zhang S."/>
            <person name="Goodwin S.B."/>
            <person name="Grigoriev I.V."/>
            <person name="Collemare J."/>
            <person name="Bradshaw R.E."/>
        </authorList>
    </citation>
    <scope>NUCLEOTIDE SEQUENCE [LARGE SCALE GENOMIC DNA]</scope>
    <source>
        <strain evidence="13">NZE10 / CBS 128990</strain>
    </source>
</reference>
<evidence type="ECO:0000313" key="12">
    <source>
        <dbReference type="EMBL" id="EME41795.1"/>
    </source>
</evidence>
<evidence type="ECO:0000256" key="8">
    <source>
        <dbReference type="SAM" id="Phobius"/>
    </source>
</evidence>
<dbReference type="PANTHER" id="PTHR13018:SF149">
    <property type="entry name" value="DOMAIN PROTEIN, PUTATIVE (AFU_ORTHOLOGUE AFUA_3G11660)-RELATED"/>
    <property type="match status" value="1"/>
</dbReference>
<reference evidence="12 13" key="2">
    <citation type="journal article" date="2012" name="PLoS Pathog.">
        <title>Diverse lifestyles and strategies of plant pathogenesis encoded in the genomes of eighteen Dothideomycetes fungi.</title>
        <authorList>
            <person name="Ohm R.A."/>
            <person name="Feau N."/>
            <person name="Henrissat B."/>
            <person name="Schoch C.L."/>
            <person name="Horwitz B.A."/>
            <person name="Barry K.W."/>
            <person name="Condon B.J."/>
            <person name="Copeland A.C."/>
            <person name="Dhillon B."/>
            <person name="Glaser F."/>
            <person name="Hesse C.N."/>
            <person name="Kosti I."/>
            <person name="LaButti K."/>
            <person name="Lindquist E.A."/>
            <person name="Lucas S."/>
            <person name="Salamov A.A."/>
            <person name="Bradshaw R.E."/>
            <person name="Ciuffetti L."/>
            <person name="Hamelin R.C."/>
            <person name="Kema G.H.J."/>
            <person name="Lawrence C."/>
            <person name="Scott J.A."/>
            <person name="Spatafora J.W."/>
            <person name="Turgeon B.G."/>
            <person name="de Wit P.J.G.M."/>
            <person name="Zhong S."/>
            <person name="Goodwin S.B."/>
            <person name="Grigoriev I.V."/>
        </authorList>
    </citation>
    <scope>NUCLEOTIDE SEQUENCE [LARGE SCALE GENOMIC DNA]</scope>
    <source>
        <strain evidence="13">NZE10 / CBS 128990</strain>
    </source>
</reference>
<evidence type="ECO:0000256" key="3">
    <source>
        <dbReference type="ARBA" id="ARBA00022448"/>
    </source>
</evidence>
<dbReference type="PANTHER" id="PTHR13018">
    <property type="entry name" value="PROBABLE MEMBRANE PROTEIN DUF221-RELATED"/>
    <property type="match status" value="1"/>
</dbReference>
<feature type="transmembrane region" description="Helical" evidence="8">
    <location>
        <begin position="396"/>
        <end position="423"/>
    </location>
</feature>
<feature type="transmembrane region" description="Helical" evidence="8">
    <location>
        <begin position="679"/>
        <end position="701"/>
    </location>
</feature>
<evidence type="ECO:0000256" key="5">
    <source>
        <dbReference type="ARBA" id="ARBA00022989"/>
    </source>
</evidence>
<feature type="transmembrane region" description="Helical" evidence="8">
    <location>
        <begin position="443"/>
        <end position="463"/>
    </location>
</feature>
<gene>
    <name evidence="12" type="ORF">DOTSEDRAFT_90548</name>
</gene>
<evidence type="ECO:0000259" key="11">
    <source>
        <dbReference type="Pfam" id="PF14703"/>
    </source>
</evidence>
<dbReference type="Proteomes" id="UP000016933">
    <property type="component" value="Unassembled WGS sequence"/>
</dbReference>
<keyword evidence="13" id="KW-1185">Reference proteome</keyword>
<keyword evidence="4 8" id="KW-0812">Transmembrane</keyword>
<feature type="compositionally biased region" description="Basic and acidic residues" evidence="7">
    <location>
        <begin position="888"/>
        <end position="904"/>
    </location>
</feature>
<feature type="domain" description="CSC1/OSCA1-like cytosolic" evidence="11">
    <location>
        <begin position="217"/>
        <end position="383"/>
    </location>
</feature>
<feature type="transmembrane region" description="Helical" evidence="8">
    <location>
        <begin position="490"/>
        <end position="513"/>
    </location>
</feature>
<dbReference type="GO" id="GO:0005886">
    <property type="term" value="C:plasma membrane"/>
    <property type="evidence" value="ECO:0007669"/>
    <property type="project" value="TreeGrafter"/>
</dbReference>
<dbReference type="Pfam" id="PF13967">
    <property type="entry name" value="RSN1_TM"/>
    <property type="match status" value="1"/>
</dbReference>
<evidence type="ECO:0000256" key="7">
    <source>
        <dbReference type="SAM" id="MobiDB-lite"/>
    </source>
</evidence>
<dbReference type="InterPro" id="IPR003864">
    <property type="entry name" value="CSC1/OSCA1-like_7TM"/>
</dbReference>
<feature type="domain" description="CSC1/OSCA1-like N-terminal transmembrane" evidence="10">
    <location>
        <begin position="42"/>
        <end position="193"/>
    </location>
</feature>
<dbReference type="eggNOG" id="KOG1134">
    <property type="taxonomic scope" value="Eukaryota"/>
</dbReference>
<evidence type="ECO:0000259" key="9">
    <source>
        <dbReference type="Pfam" id="PF02714"/>
    </source>
</evidence>
<proteinExistence type="inferred from homology"/>
<keyword evidence="6 8" id="KW-0472">Membrane</keyword>
<dbReference type="InterPro" id="IPR032880">
    <property type="entry name" value="CSC1/OSCA1-like_N"/>
</dbReference>
<dbReference type="GO" id="GO:0005227">
    <property type="term" value="F:calcium-activated cation channel activity"/>
    <property type="evidence" value="ECO:0007669"/>
    <property type="project" value="InterPro"/>
</dbReference>
<organism evidence="12 13">
    <name type="scientific">Dothistroma septosporum (strain NZE10 / CBS 128990)</name>
    <name type="common">Red band needle blight fungus</name>
    <name type="synonym">Mycosphaerella pini</name>
    <dbReference type="NCBI Taxonomy" id="675120"/>
    <lineage>
        <taxon>Eukaryota</taxon>
        <taxon>Fungi</taxon>
        <taxon>Dikarya</taxon>
        <taxon>Ascomycota</taxon>
        <taxon>Pezizomycotina</taxon>
        <taxon>Dothideomycetes</taxon>
        <taxon>Dothideomycetidae</taxon>
        <taxon>Mycosphaerellales</taxon>
        <taxon>Mycosphaerellaceae</taxon>
        <taxon>Dothistroma</taxon>
    </lineage>
</organism>
<feature type="transmembrane region" description="Helical" evidence="8">
    <location>
        <begin position="655"/>
        <end position="673"/>
    </location>
</feature>
<protein>
    <recommendedName>
        <fullName evidence="14">DUF221-domain-containing protein</fullName>
    </recommendedName>
</protein>
<dbReference type="Pfam" id="PF02714">
    <property type="entry name" value="RSN1_7TM"/>
    <property type="match status" value="1"/>
</dbReference>
<feature type="transmembrane region" description="Helical" evidence="8">
    <location>
        <begin position="127"/>
        <end position="147"/>
    </location>
</feature>
<evidence type="ECO:0008006" key="14">
    <source>
        <dbReference type="Google" id="ProtNLM"/>
    </source>
</evidence>
<feature type="transmembrane region" description="Helical" evidence="8">
    <location>
        <begin position="597"/>
        <end position="623"/>
    </location>
</feature>
<feature type="domain" description="CSC1/OSCA1-like 7TM region" evidence="9">
    <location>
        <begin position="396"/>
        <end position="665"/>
    </location>
</feature>
<evidence type="ECO:0000256" key="6">
    <source>
        <dbReference type="ARBA" id="ARBA00023136"/>
    </source>
</evidence>
<accession>N1PJS2</accession>
<evidence type="ECO:0000259" key="10">
    <source>
        <dbReference type="Pfam" id="PF13967"/>
    </source>
</evidence>
<dbReference type="InterPro" id="IPR045122">
    <property type="entry name" value="Csc1-like"/>
</dbReference>
<feature type="transmembrane region" description="Helical" evidence="8">
    <location>
        <begin position="42"/>
        <end position="63"/>
    </location>
</feature>
<dbReference type="Pfam" id="PF14703">
    <property type="entry name" value="PHM7_cyt"/>
    <property type="match status" value="1"/>
</dbReference>
<keyword evidence="5 8" id="KW-1133">Transmembrane helix</keyword>
<dbReference type="EMBL" id="KB446542">
    <property type="protein sequence ID" value="EME41795.1"/>
    <property type="molecule type" value="Genomic_DNA"/>
</dbReference>
<comment type="similarity">
    <text evidence="2">Belongs to the CSC1 (TC 1.A.17) family.</text>
</comment>
<dbReference type="AlphaFoldDB" id="N1PJS2"/>
<keyword evidence="3" id="KW-0813">Transport</keyword>
<comment type="subcellular location">
    <subcellularLocation>
        <location evidence="1">Membrane</location>
        <topology evidence="1">Multi-pass membrane protein</topology>
    </subcellularLocation>
</comment>
<evidence type="ECO:0000256" key="4">
    <source>
        <dbReference type="ARBA" id="ARBA00022692"/>
    </source>
</evidence>
<evidence type="ECO:0000313" key="13">
    <source>
        <dbReference type="Proteomes" id="UP000016933"/>
    </source>
</evidence>
<sequence>MTPGTAGPSSLGNLLVVRDDTGKTLEGLLSNPFAASFSADSVLSSLIFSLVFAAVIALLFCFLRPYNSVVYAPRAKYADAKHAPPAVPKGLFAWIPPLIRTREQDIVERVGLDAAIFMRVNRMLRNIFAILAVVGCAIVIPANLVGAGKNKTHDVNFFLRMTPQFSYGQSGTFWAHVITAYTFDAIVIYFLWYNYRHVARLRREYFNSPDYQRSLHARTLMITDIPQQFRSDEGIARLTDEVRATHDMPRTAIARNVKDLPELVEEHTETVKELEEHLAKYLKNPDRLPAKRPQCKPHKADKAYPKGSRVDAIEYLTGRIKELEIEIQEVRGSVDKRNALPYGFASYESIPSAHSVAYASRKKAPHGSIIRLAPKPNDLIWKNLKMSKKQRSRQNFLNGFWITLLTIFWVVPNILISVFLSNLTNLGKVWPAFQTNLMQNRTWWALVQGIAAPAITTLFYFYLPAIFRKLCMNAGDVSKTSRERHVARSLYNFFCFNNLIVFSVFSSLFSWIADLIGGQNWNDSKPIHQITVGLCAVSPYWISWMLQRNLGAAVDLGQLWTLIWGSFSRRFLSPTPRRQIELSAPQPFDYASYYNYFLFYSTVAISFATIQPLILVVTALYFWMDSFMKKYLLLYVFITKYESGGMFWRSIFNRMLFLSVFGNAVVAFVIYGAETTTGAPWVTLGTMIPLPFIIIAFKIYCRRTFDVEIHFYQRGQAMGDAEFNTGMGDDGKKKRKGDRMAVRFGHPVLYKALITPMVHSRSQHLLKNIYTGRTSVDADQATLAGYSDVYMDDMNARKPGKSAATLPGGPQGWEIVDENNMDFEHYKNRPEFRDEAGGDGELYGHAADEIRPGTPSSVMTGLTRRAGTFESDMSFGHDRSASGSQERPYTRDRSESADSERTRIGDGGVEYPRGYHQTPSNLRGESPAGSARPHHLRGQESREGLTSFAAPVGFSNPEGDLGGYGPVRYGNVPGQTPDYTPGEEDTSYDYFRRGRTQGR</sequence>
<feature type="region of interest" description="Disordered" evidence="7">
    <location>
        <begin position="868"/>
        <end position="999"/>
    </location>
</feature>
<evidence type="ECO:0000256" key="1">
    <source>
        <dbReference type="ARBA" id="ARBA00004141"/>
    </source>
</evidence>
<name>N1PJS2_DOTSN</name>
<dbReference type="OrthoDB" id="2150324at2759"/>
<dbReference type="HOGENOM" id="CLU_009187_1_0_1"/>
<dbReference type="OMA" id="VVCAWAF"/>
<feature type="transmembrane region" description="Helical" evidence="8">
    <location>
        <begin position="173"/>
        <end position="193"/>
    </location>
</feature>